<dbReference type="Proteomes" id="UP000094808">
    <property type="component" value="Unassembled WGS sequence"/>
</dbReference>
<evidence type="ECO:0000256" key="1">
    <source>
        <dbReference type="ARBA" id="ARBA00035885"/>
    </source>
</evidence>
<comment type="catalytic activity">
    <reaction evidence="1">
        <text>an N-(ADP-alpha-D-ribosyl)-thymidine in DNA + H2O = a thymidine in DNA + ADP-D-ribose</text>
        <dbReference type="Rhea" id="RHEA:71655"/>
        <dbReference type="Rhea" id="RHEA-COMP:13556"/>
        <dbReference type="Rhea" id="RHEA-COMP:18051"/>
        <dbReference type="ChEBI" id="CHEBI:15377"/>
        <dbReference type="ChEBI" id="CHEBI:57967"/>
        <dbReference type="ChEBI" id="CHEBI:137386"/>
        <dbReference type="ChEBI" id="CHEBI:191199"/>
    </reaction>
    <physiologicalReaction direction="left-to-right" evidence="1">
        <dbReference type="Rhea" id="RHEA:71656"/>
    </physiologicalReaction>
</comment>
<evidence type="ECO:0000313" key="4">
    <source>
        <dbReference type="Proteomes" id="UP000094808"/>
    </source>
</evidence>
<dbReference type="RefSeq" id="WP_017045839.1">
    <property type="nucleotide sequence ID" value="NZ_AJYS02000037.1"/>
</dbReference>
<dbReference type="InterPro" id="IPR002589">
    <property type="entry name" value="Macro_dom"/>
</dbReference>
<organism evidence="3 4">
    <name type="scientific">Vibrio ordalii FS-238</name>
    <dbReference type="NCBI Taxonomy" id="617133"/>
    <lineage>
        <taxon>Bacteria</taxon>
        <taxon>Pseudomonadati</taxon>
        <taxon>Pseudomonadota</taxon>
        <taxon>Gammaproteobacteria</taxon>
        <taxon>Vibrionales</taxon>
        <taxon>Vibrionaceae</taxon>
        <taxon>Vibrio</taxon>
    </lineage>
</organism>
<dbReference type="AlphaFoldDB" id="A0A853R8U1"/>
<reference evidence="3 4" key="1">
    <citation type="journal article" date="2012" name="Science">
        <title>Ecological populations of bacteria act as socially cohesive units of antibiotic production and resistance.</title>
        <authorList>
            <person name="Cordero O.X."/>
            <person name="Wildschutte H."/>
            <person name="Kirkup B."/>
            <person name="Proehl S."/>
            <person name="Ngo L."/>
            <person name="Hussain F."/>
            <person name="Le Roux F."/>
            <person name="Mincer T."/>
            <person name="Polz M.F."/>
        </authorList>
    </citation>
    <scope>NUCLEOTIDE SEQUENCE [LARGE SCALE GENOMIC DNA]</scope>
    <source>
        <strain evidence="3 4">FS-238</strain>
    </source>
</reference>
<keyword evidence="4" id="KW-1185">Reference proteome</keyword>
<feature type="domain" description="Macro" evidence="2">
    <location>
        <begin position="1"/>
        <end position="152"/>
    </location>
</feature>
<dbReference type="Pfam" id="PF01661">
    <property type="entry name" value="Macro"/>
    <property type="match status" value="1"/>
</dbReference>
<dbReference type="PANTHER" id="PTHR12521">
    <property type="entry name" value="PROTEIN C6ORF130"/>
    <property type="match status" value="1"/>
</dbReference>
<dbReference type="PROSITE" id="PS51154">
    <property type="entry name" value="MACRO"/>
    <property type="match status" value="1"/>
</dbReference>
<evidence type="ECO:0000259" key="2">
    <source>
        <dbReference type="PROSITE" id="PS51154"/>
    </source>
</evidence>
<dbReference type="EMBL" id="AJYS02000037">
    <property type="protein sequence ID" value="OEE41346.1"/>
    <property type="molecule type" value="Genomic_DNA"/>
</dbReference>
<dbReference type="InterPro" id="IPR043472">
    <property type="entry name" value="Macro_dom-like"/>
</dbReference>
<dbReference type="GO" id="GO:0140291">
    <property type="term" value="P:peptidyl-glutamate ADP-deribosylation"/>
    <property type="evidence" value="ECO:0007669"/>
    <property type="project" value="TreeGrafter"/>
</dbReference>
<gene>
    <name evidence="3" type="ORF">A1QS_13380</name>
</gene>
<proteinExistence type="predicted"/>
<dbReference type="Gene3D" id="3.40.220.10">
    <property type="entry name" value="Leucine Aminopeptidase, subunit E, domain 1"/>
    <property type="match status" value="1"/>
</dbReference>
<dbReference type="InterPro" id="IPR050892">
    <property type="entry name" value="ADP-ribose_metab_enzymes"/>
</dbReference>
<accession>A0A853R8U1</accession>
<dbReference type="SUPFAM" id="SSF52949">
    <property type="entry name" value="Macro domain-like"/>
    <property type="match status" value="1"/>
</dbReference>
<name>A0A853R8U1_9VIBR</name>
<evidence type="ECO:0000313" key="3">
    <source>
        <dbReference type="EMBL" id="OEE41346.1"/>
    </source>
</evidence>
<dbReference type="PANTHER" id="PTHR12521:SF0">
    <property type="entry name" value="ADP-RIBOSE GLYCOHYDROLASE OARD1"/>
    <property type="match status" value="1"/>
</dbReference>
<sequence>MDVIEGDLLKLALDGRFDVIIHGCNCFCVMDGGIAKTIKSLFPEAYDVDCETKVADKGKLGGYSLVKIVRGDVSFYLVNAYTQYDYRGEKVHVNYDAIQKVFEKISKEFNGLKLAYPKIGAGLGGGNWAVIKDIIDSSLVNQSHTLVNYKSE</sequence>
<protein>
    <submittedName>
        <fullName evidence="3">Phosphatase</fullName>
    </submittedName>
</protein>
<dbReference type="SMART" id="SM00506">
    <property type="entry name" value="A1pp"/>
    <property type="match status" value="1"/>
</dbReference>
<comment type="caution">
    <text evidence="3">The sequence shown here is derived from an EMBL/GenBank/DDBJ whole genome shotgun (WGS) entry which is preliminary data.</text>
</comment>